<evidence type="ECO:0000313" key="2">
    <source>
        <dbReference type="EMBL" id="CAF9918636.1"/>
    </source>
</evidence>
<evidence type="ECO:0000256" key="1">
    <source>
        <dbReference type="SAM" id="MobiDB-lite"/>
    </source>
</evidence>
<feature type="region of interest" description="Disordered" evidence="1">
    <location>
        <begin position="69"/>
        <end position="113"/>
    </location>
</feature>
<evidence type="ECO:0000313" key="3">
    <source>
        <dbReference type="Proteomes" id="UP000664521"/>
    </source>
</evidence>
<accession>A0A8H3FD45</accession>
<sequence>MGPEDRAAWDASFAQPTPASFKNLQRVAQTALHAMNQTTGHNNLLPNASPYVDDLRPRSSPQPIINRCSSISNAGSLPTEFNRPPFDHRMPDTRDRLRSTDPSTVRIASPRPPKRQNAAEILGSVKRRISQSQLLRHADSLLNASAEFLTCVSQRAATDDGLKQCQNFSQAYDTMVNAVNKAAFFERGRCHEERRNRSIRFRPGEPSRSCIYDS</sequence>
<reference evidence="2" key="1">
    <citation type="submission" date="2021-03" db="EMBL/GenBank/DDBJ databases">
        <authorList>
            <person name="Tagirdzhanova G."/>
        </authorList>
    </citation>
    <scope>NUCLEOTIDE SEQUENCE</scope>
</reference>
<proteinExistence type="predicted"/>
<dbReference type="AlphaFoldDB" id="A0A8H3FD45"/>
<protein>
    <submittedName>
        <fullName evidence="2">Uncharacterized protein</fullName>
    </submittedName>
</protein>
<feature type="compositionally biased region" description="Basic and acidic residues" evidence="1">
    <location>
        <begin position="85"/>
        <end position="99"/>
    </location>
</feature>
<keyword evidence="3" id="KW-1185">Reference proteome</keyword>
<organism evidence="2 3">
    <name type="scientific">Heterodermia speciosa</name>
    <dbReference type="NCBI Taxonomy" id="116794"/>
    <lineage>
        <taxon>Eukaryota</taxon>
        <taxon>Fungi</taxon>
        <taxon>Dikarya</taxon>
        <taxon>Ascomycota</taxon>
        <taxon>Pezizomycotina</taxon>
        <taxon>Lecanoromycetes</taxon>
        <taxon>OSLEUM clade</taxon>
        <taxon>Lecanoromycetidae</taxon>
        <taxon>Caliciales</taxon>
        <taxon>Physciaceae</taxon>
        <taxon>Heterodermia</taxon>
    </lineage>
</organism>
<gene>
    <name evidence="2" type="ORF">HETSPECPRED_003820</name>
</gene>
<comment type="caution">
    <text evidence="2">The sequence shown here is derived from an EMBL/GenBank/DDBJ whole genome shotgun (WGS) entry which is preliminary data.</text>
</comment>
<dbReference type="Proteomes" id="UP000664521">
    <property type="component" value="Unassembled WGS sequence"/>
</dbReference>
<dbReference type="EMBL" id="CAJPDS010000022">
    <property type="protein sequence ID" value="CAF9918636.1"/>
    <property type="molecule type" value="Genomic_DNA"/>
</dbReference>
<name>A0A8H3FD45_9LECA</name>